<dbReference type="Proteomes" id="UP000886800">
    <property type="component" value="Unassembled WGS sequence"/>
</dbReference>
<name>A0A9D1WSM5_9FIRM</name>
<evidence type="ECO:0000313" key="1">
    <source>
        <dbReference type="EMBL" id="HIX65300.1"/>
    </source>
</evidence>
<proteinExistence type="predicted"/>
<protein>
    <submittedName>
        <fullName evidence="1">Uncharacterized protein</fullName>
    </submittedName>
</protein>
<reference evidence="1" key="2">
    <citation type="submission" date="2021-04" db="EMBL/GenBank/DDBJ databases">
        <authorList>
            <person name="Gilroy R."/>
        </authorList>
    </citation>
    <scope>NUCLEOTIDE SEQUENCE</scope>
    <source>
        <strain evidence="1">CHK188-5543</strain>
    </source>
</reference>
<accession>A0A9D1WSM5</accession>
<sequence length="152" mass="17271">MFGLSKQELLVKTIKNACINELPQYDTAIKDFLNSANDPNISDETINKLYLDARRNYFDAVCCHILNSFSISSPNIYARFKLAMMNPQMTGLPSEFSSDYLSSNGISAGAVFAFAYFALTNKKVDTKLFRTMSMLNHYQVDLMNNTLQKYDK</sequence>
<dbReference type="EMBL" id="DXES01000075">
    <property type="protein sequence ID" value="HIX65300.1"/>
    <property type="molecule type" value="Genomic_DNA"/>
</dbReference>
<organism evidence="1 2">
    <name type="scientific">Candidatus Anaerotruncus excrementipullorum</name>
    <dbReference type="NCBI Taxonomy" id="2838465"/>
    <lineage>
        <taxon>Bacteria</taxon>
        <taxon>Bacillati</taxon>
        <taxon>Bacillota</taxon>
        <taxon>Clostridia</taxon>
        <taxon>Eubacteriales</taxon>
        <taxon>Oscillospiraceae</taxon>
        <taxon>Anaerotruncus</taxon>
    </lineage>
</organism>
<comment type="caution">
    <text evidence="1">The sequence shown here is derived from an EMBL/GenBank/DDBJ whole genome shotgun (WGS) entry which is preliminary data.</text>
</comment>
<gene>
    <name evidence="1" type="ORF">H9736_03540</name>
</gene>
<reference evidence="1" key="1">
    <citation type="journal article" date="2021" name="PeerJ">
        <title>Extensive microbial diversity within the chicken gut microbiome revealed by metagenomics and culture.</title>
        <authorList>
            <person name="Gilroy R."/>
            <person name="Ravi A."/>
            <person name="Getino M."/>
            <person name="Pursley I."/>
            <person name="Horton D.L."/>
            <person name="Alikhan N.F."/>
            <person name="Baker D."/>
            <person name="Gharbi K."/>
            <person name="Hall N."/>
            <person name="Watson M."/>
            <person name="Adriaenssens E.M."/>
            <person name="Foster-Nyarko E."/>
            <person name="Jarju S."/>
            <person name="Secka A."/>
            <person name="Antonio M."/>
            <person name="Oren A."/>
            <person name="Chaudhuri R.R."/>
            <person name="La Ragione R."/>
            <person name="Hildebrand F."/>
            <person name="Pallen M.J."/>
        </authorList>
    </citation>
    <scope>NUCLEOTIDE SEQUENCE</scope>
    <source>
        <strain evidence="1">CHK188-5543</strain>
    </source>
</reference>
<evidence type="ECO:0000313" key="2">
    <source>
        <dbReference type="Proteomes" id="UP000886800"/>
    </source>
</evidence>
<dbReference type="AlphaFoldDB" id="A0A9D1WSM5"/>